<evidence type="ECO:0000313" key="1">
    <source>
        <dbReference type="EMBL" id="QHT84830.1"/>
    </source>
</evidence>
<dbReference type="AlphaFoldDB" id="A0A6C0HWP2"/>
<accession>A0A6C0HWP2</accession>
<protein>
    <submittedName>
        <fullName evidence="1">Uncharacterized protein</fullName>
    </submittedName>
</protein>
<reference evidence="1" key="1">
    <citation type="journal article" date="2020" name="Nature">
        <title>Giant virus diversity and host interactions through global metagenomics.</title>
        <authorList>
            <person name="Schulz F."/>
            <person name="Roux S."/>
            <person name="Paez-Espino D."/>
            <person name="Jungbluth S."/>
            <person name="Walsh D.A."/>
            <person name="Denef V.J."/>
            <person name="McMahon K.D."/>
            <person name="Konstantinidis K.T."/>
            <person name="Eloe-Fadrosh E.A."/>
            <person name="Kyrpides N.C."/>
            <person name="Woyke T."/>
        </authorList>
    </citation>
    <scope>NUCLEOTIDE SEQUENCE</scope>
    <source>
        <strain evidence="1">GVMAG-M-3300023184-178</strain>
    </source>
</reference>
<sequence length="422" mass="48162">MSRFNVSSSHPLIPNSQQYLYDQKYVSIHSEDRDIIKYPSSSQFDIELPQDYCSVQAVKLKSWTFPANYNTFSFLQANISMTFKIIKPYNPGDYCINNPLLYVMMEAMYTYGYDTNYIIIISEGFYNPLQIAAELTNRFNAAVTNVINLFMAEYLNDPTLNATLSIPVTQEIIDEFNASGGYDQFVIVYNEVGQKLWFGNKSSQFIISNDSDLYKLPLLSNIQCFQTVFPYFANWGLPAYLGFLRCPITATPPPGPNPNILPRFYYGEINCGDNGYWLVPDASYGQCPVYYLECPSKVNLMGNAYFYMEIAGLNNMDETIPFIANDYTAHTNNTSGVVNSAFAKIAITTTPIAQWYDSGVDSYKYFNPPAERIRKLSITLRYHNGQLVDFGLFDYSFTLEISMLKPQNKFNLDLYTPNIIYG</sequence>
<proteinExistence type="predicted"/>
<name>A0A6C0HWP2_9ZZZZ</name>
<organism evidence="1">
    <name type="scientific">viral metagenome</name>
    <dbReference type="NCBI Taxonomy" id="1070528"/>
    <lineage>
        <taxon>unclassified sequences</taxon>
        <taxon>metagenomes</taxon>
        <taxon>organismal metagenomes</taxon>
    </lineage>
</organism>
<dbReference type="EMBL" id="MN740028">
    <property type="protein sequence ID" value="QHT84830.1"/>
    <property type="molecule type" value="Genomic_DNA"/>
</dbReference>